<reference evidence="3" key="1">
    <citation type="journal article" date="2019" name="Int. J. Syst. Evol. Microbiol.">
        <title>The Global Catalogue of Microorganisms (GCM) 10K type strain sequencing project: providing services to taxonomists for standard genome sequencing and annotation.</title>
        <authorList>
            <consortium name="The Broad Institute Genomics Platform"/>
            <consortium name="The Broad Institute Genome Sequencing Center for Infectious Disease"/>
            <person name="Wu L."/>
            <person name="Ma J."/>
        </authorList>
    </citation>
    <scope>NUCLEOTIDE SEQUENCE [LARGE SCALE GENOMIC DNA]</scope>
    <source>
        <strain evidence="3">CGMCC 4.7371</strain>
    </source>
</reference>
<dbReference type="GO" id="GO:0008168">
    <property type="term" value="F:methyltransferase activity"/>
    <property type="evidence" value="ECO:0007669"/>
    <property type="project" value="UniProtKB-KW"/>
</dbReference>
<dbReference type="NCBIfam" id="NF041255">
    <property type="entry name" value="mycofact_MftM"/>
    <property type="match status" value="1"/>
</dbReference>
<feature type="domain" description="Methyltransferase" evidence="1">
    <location>
        <begin position="162"/>
        <end position="250"/>
    </location>
</feature>
<keyword evidence="3" id="KW-1185">Reference proteome</keyword>
<keyword evidence="2" id="KW-0489">Methyltransferase</keyword>
<dbReference type="Proteomes" id="UP000655410">
    <property type="component" value="Unassembled WGS sequence"/>
</dbReference>
<accession>A0ABQ2N844</accession>
<dbReference type="InterPro" id="IPR041698">
    <property type="entry name" value="Methyltransf_25"/>
</dbReference>
<evidence type="ECO:0000313" key="2">
    <source>
        <dbReference type="EMBL" id="GGO85533.1"/>
    </source>
</evidence>
<name>A0ABQ2N844_9ACTN</name>
<proteinExistence type="predicted"/>
<dbReference type="InterPro" id="IPR029063">
    <property type="entry name" value="SAM-dependent_MTases_sf"/>
</dbReference>
<dbReference type="GO" id="GO:0032259">
    <property type="term" value="P:methylation"/>
    <property type="evidence" value="ECO:0007669"/>
    <property type="project" value="UniProtKB-KW"/>
</dbReference>
<gene>
    <name evidence="2" type="ORF">GCM10011584_05720</name>
</gene>
<comment type="caution">
    <text evidence="2">The sequence shown here is derived from an EMBL/GenBank/DDBJ whole genome shotgun (WGS) entry which is preliminary data.</text>
</comment>
<evidence type="ECO:0000259" key="1">
    <source>
        <dbReference type="Pfam" id="PF13649"/>
    </source>
</evidence>
<sequence>MSAVLSPIDPFAAVRPGRYRDALVDVVQGPAAPTGALRTPSFAVWTDREHVHLSHRLAAGEIDNDLAGRVAAELFAPGWLSGSELFERLVTGIVVSSADEPLAAWENFYRNTLTRLEELAWPGNGPSAAPEAGPDAGHVEGSLAEYAPVYAHARSLVSTHSVLELGSCFGFFSLLLAGGHAVTASDVTANTVRLLARVAPGLGLALDALICDAARVPRPDRTYGTVVALHLLEHLAEEHGRAVVAEAQRLAEHRVVVAVPFEDEPTAAYGHVRTFDLDRLAELGRASGWEWSVHEHHGGWLVLDRP</sequence>
<dbReference type="SUPFAM" id="SSF53335">
    <property type="entry name" value="S-adenosyl-L-methionine-dependent methyltransferases"/>
    <property type="match status" value="1"/>
</dbReference>
<keyword evidence="2" id="KW-0808">Transferase</keyword>
<organism evidence="2 3">
    <name type="scientific">Nocardioides phosphati</name>
    <dbReference type="NCBI Taxonomy" id="1867775"/>
    <lineage>
        <taxon>Bacteria</taxon>
        <taxon>Bacillati</taxon>
        <taxon>Actinomycetota</taxon>
        <taxon>Actinomycetes</taxon>
        <taxon>Propionibacteriales</taxon>
        <taxon>Nocardioidaceae</taxon>
        <taxon>Nocardioides</taxon>
    </lineage>
</organism>
<protein>
    <submittedName>
        <fullName evidence="2">SAM-dependent methyltransferase</fullName>
    </submittedName>
</protein>
<dbReference type="EMBL" id="BMNI01000001">
    <property type="protein sequence ID" value="GGO85533.1"/>
    <property type="molecule type" value="Genomic_DNA"/>
</dbReference>
<dbReference type="Pfam" id="PF13649">
    <property type="entry name" value="Methyltransf_25"/>
    <property type="match status" value="1"/>
</dbReference>
<dbReference type="Gene3D" id="3.40.50.150">
    <property type="entry name" value="Vaccinia Virus protein VP39"/>
    <property type="match status" value="1"/>
</dbReference>
<evidence type="ECO:0000313" key="3">
    <source>
        <dbReference type="Proteomes" id="UP000655410"/>
    </source>
</evidence>
<dbReference type="RefSeq" id="WP_188782452.1">
    <property type="nucleotide sequence ID" value="NZ_BMNI01000001.1"/>
</dbReference>